<sequence length="127" mass="13759">NEQEAVCKKESASPMTDSFVLKVQEAYHRLGADEAPVITTMAVSGDVPLGGSTFGSVQEGSGPSYQLPVRTAPRTRPHKDNPSLPQLSLSHYRLGPSACAFVFTEHHHFTSLTTSLGKSYKAENRTQ</sequence>
<reference evidence="2" key="1">
    <citation type="submission" date="2016-05" db="EMBL/GenBank/DDBJ databases">
        <authorList>
            <person name="Lavstsen T."/>
            <person name="Jespersen J.S."/>
        </authorList>
    </citation>
    <scope>NUCLEOTIDE SEQUENCE</scope>
    <source>
        <tissue evidence="2">Brain</tissue>
    </source>
</reference>
<feature type="region of interest" description="Disordered" evidence="1">
    <location>
        <begin position="53"/>
        <end position="84"/>
    </location>
</feature>
<evidence type="ECO:0000256" key="1">
    <source>
        <dbReference type="SAM" id="MobiDB-lite"/>
    </source>
</evidence>
<feature type="non-terminal residue" evidence="2">
    <location>
        <position position="127"/>
    </location>
</feature>
<accession>A0A1A8K3P9</accession>
<feature type="compositionally biased region" description="Polar residues" evidence="1">
    <location>
        <begin position="54"/>
        <end position="64"/>
    </location>
</feature>
<dbReference type="EMBL" id="HAEE01006254">
    <property type="protein sequence ID" value="SBR26274.1"/>
    <property type="molecule type" value="Transcribed_RNA"/>
</dbReference>
<name>A0A1A8K3P9_NOTKU</name>
<proteinExistence type="predicted"/>
<organism evidence="2">
    <name type="scientific">Nothobranchius kuhntae</name>
    <name type="common">Beira killifish</name>
    <dbReference type="NCBI Taxonomy" id="321403"/>
    <lineage>
        <taxon>Eukaryota</taxon>
        <taxon>Metazoa</taxon>
        <taxon>Chordata</taxon>
        <taxon>Craniata</taxon>
        <taxon>Vertebrata</taxon>
        <taxon>Euteleostomi</taxon>
        <taxon>Actinopterygii</taxon>
        <taxon>Neopterygii</taxon>
        <taxon>Teleostei</taxon>
        <taxon>Neoteleostei</taxon>
        <taxon>Acanthomorphata</taxon>
        <taxon>Ovalentaria</taxon>
        <taxon>Atherinomorphae</taxon>
        <taxon>Cyprinodontiformes</taxon>
        <taxon>Nothobranchiidae</taxon>
        <taxon>Nothobranchius</taxon>
    </lineage>
</organism>
<feature type="non-terminal residue" evidence="2">
    <location>
        <position position="1"/>
    </location>
</feature>
<protein>
    <submittedName>
        <fullName evidence="2">Uncharacterized protein</fullName>
    </submittedName>
</protein>
<gene>
    <name evidence="2" type="primary">Nfu_g_1_022361</name>
</gene>
<dbReference type="AlphaFoldDB" id="A0A1A8K3P9"/>
<evidence type="ECO:0000313" key="2">
    <source>
        <dbReference type="EMBL" id="SBR26274.1"/>
    </source>
</evidence>
<reference evidence="2" key="2">
    <citation type="submission" date="2016-06" db="EMBL/GenBank/DDBJ databases">
        <title>The genome of a short-lived fish provides insights into sex chromosome evolution and the genetic control of aging.</title>
        <authorList>
            <person name="Reichwald K."/>
            <person name="Felder M."/>
            <person name="Petzold A."/>
            <person name="Koch P."/>
            <person name="Groth M."/>
            <person name="Platzer M."/>
        </authorList>
    </citation>
    <scope>NUCLEOTIDE SEQUENCE</scope>
    <source>
        <tissue evidence="2">Brain</tissue>
    </source>
</reference>